<organism evidence="1 2">
    <name type="scientific">Persea americana</name>
    <name type="common">Avocado</name>
    <dbReference type="NCBI Taxonomy" id="3435"/>
    <lineage>
        <taxon>Eukaryota</taxon>
        <taxon>Viridiplantae</taxon>
        <taxon>Streptophyta</taxon>
        <taxon>Embryophyta</taxon>
        <taxon>Tracheophyta</taxon>
        <taxon>Spermatophyta</taxon>
        <taxon>Magnoliopsida</taxon>
        <taxon>Magnoliidae</taxon>
        <taxon>Laurales</taxon>
        <taxon>Lauraceae</taxon>
        <taxon>Persea</taxon>
    </lineage>
</organism>
<name>A0ACC2KGX1_PERAE</name>
<keyword evidence="2" id="KW-1185">Reference proteome</keyword>
<dbReference type="EMBL" id="CM056817">
    <property type="protein sequence ID" value="KAJ8620257.1"/>
    <property type="molecule type" value="Genomic_DNA"/>
</dbReference>
<reference evidence="1 2" key="1">
    <citation type="journal article" date="2022" name="Hortic Res">
        <title>A haplotype resolved chromosomal level avocado genome allows analysis of novel avocado genes.</title>
        <authorList>
            <person name="Nath O."/>
            <person name="Fletcher S.J."/>
            <person name="Hayward A."/>
            <person name="Shaw L.M."/>
            <person name="Masouleh A.K."/>
            <person name="Furtado A."/>
            <person name="Henry R.J."/>
            <person name="Mitter N."/>
        </authorList>
    </citation>
    <scope>NUCLEOTIDE SEQUENCE [LARGE SCALE GENOMIC DNA]</scope>
    <source>
        <strain evidence="2">cv. Hass</strain>
    </source>
</reference>
<proteinExistence type="predicted"/>
<gene>
    <name evidence="1" type="ORF">MRB53_028786</name>
</gene>
<sequence>MPPKAMVEEAAHPIVKAQTTKPARRIMGLKMSSRGELMRRIVMDSRKVKNPSWQGAAVCRRRRRKRWWQESGAGGGEELIQQDRVMQLLQGLHESFSTLRSHILLIELFPSVNKVYSLVSQEEKQRELTISHLSSTGAFALVAKKINACYTQRRPGPTRANLRNSNNIVQTTLPPQIPIIVLLLSKILVPYFPSLSIPIRLQRMLLHGPSQDNSRASREKYKEKKVVYATPVREFFTVNLHEDNDIKFSGAPNHVVIDRSIGAYHVVDEIMYDPTIEDEIASDRTCTNE</sequence>
<comment type="caution">
    <text evidence="1">The sequence shown here is derived from an EMBL/GenBank/DDBJ whole genome shotgun (WGS) entry which is preliminary data.</text>
</comment>
<accession>A0ACC2KGX1</accession>
<protein>
    <submittedName>
        <fullName evidence="1">Uncharacterized protein</fullName>
    </submittedName>
</protein>
<dbReference type="Proteomes" id="UP001234297">
    <property type="component" value="Chromosome 9"/>
</dbReference>
<evidence type="ECO:0000313" key="2">
    <source>
        <dbReference type="Proteomes" id="UP001234297"/>
    </source>
</evidence>
<evidence type="ECO:0000313" key="1">
    <source>
        <dbReference type="EMBL" id="KAJ8620257.1"/>
    </source>
</evidence>